<dbReference type="Proteomes" id="UP000053593">
    <property type="component" value="Unassembled WGS sequence"/>
</dbReference>
<proteinExistence type="predicted"/>
<dbReference type="AlphaFoldDB" id="A0A0D0C6B1"/>
<sequence length="207" mass="22313">MAPSIKMPRPSNNYQGCLKYLPPQEIPPMFSSILNAIRLRSFYSDDDDPQLPTVLATKALVSLHLMDDPSIPGGFSLESPGVSQIEGELDSLHLEDLLSLIESSVRTCAEGNKPQDHLVPSASSTLNALEMLITASIFMSTHMDTSSHNKLFSSSSEFYKQQGSTVPSSLQSLDISSAMQGISAIVNSEKPSSIPASPNKPSYPPAF</sequence>
<protein>
    <submittedName>
        <fullName evidence="2">Uncharacterized protein</fullName>
    </submittedName>
</protein>
<keyword evidence="3" id="KW-1185">Reference proteome</keyword>
<dbReference type="OrthoDB" id="3253623at2759"/>
<dbReference type="HOGENOM" id="CLU_1326512_0_0_1"/>
<feature type="compositionally biased region" description="Polar residues" evidence="1">
    <location>
        <begin position="188"/>
        <end position="200"/>
    </location>
</feature>
<evidence type="ECO:0000313" key="2">
    <source>
        <dbReference type="EMBL" id="KIK53382.1"/>
    </source>
</evidence>
<gene>
    <name evidence="2" type="ORF">GYMLUDRAFT_63755</name>
</gene>
<evidence type="ECO:0000256" key="1">
    <source>
        <dbReference type="SAM" id="MobiDB-lite"/>
    </source>
</evidence>
<organism evidence="2 3">
    <name type="scientific">Collybiopsis luxurians FD-317 M1</name>
    <dbReference type="NCBI Taxonomy" id="944289"/>
    <lineage>
        <taxon>Eukaryota</taxon>
        <taxon>Fungi</taxon>
        <taxon>Dikarya</taxon>
        <taxon>Basidiomycota</taxon>
        <taxon>Agaricomycotina</taxon>
        <taxon>Agaricomycetes</taxon>
        <taxon>Agaricomycetidae</taxon>
        <taxon>Agaricales</taxon>
        <taxon>Marasmiineae</taxon>
        <taxon>Omphalotaceae</taxon>
        <taxon>Collybiopsis</taxon>
        <taxon>Collybiopsis luxurians</taxon>
    </lineage>
</organism>
<reference evidence="2 3" key="1">
    <citation type="submission" date="2014-04" db="EMBL/GenBank/DDBJ databases">
        <title>Evolutionary Origins and Diversification of the Mycorrhizal Mutualists.</title>
        <authorList>
            <consortium name="DOE Joint Genome Institute"/>
            <consortium name="Mycorrhizal Genomics Consortium"/>
            <person name="Kohler A."/>
            <person name="Kuo A."/>
            <person name="Nagy L.G."/>
            <person name="Floudas D."/>
            <person name="Copeland A."/>
            <person name="Barry K.W."/>
            <person name="Cichocki N."/>
            <person name="Veneault-Fourrey C."/>
            <person name="LaButti K."/>
            <person name="Lindquist E.A."/>
            <person name="Lipzen A."/>
            <person name="Lundell T."/>
            <person name="Morin E."/>
            <person name="Murat C."/>
            <person name="Riley R."/>
            <person name="Ohm R."/>
            <person name="Sun H."/>
            <person name="Tunlid A."/>
            <person name="Henrissat B."/>
            <person name="Grigoriev I.V."/>
            <person name="Hibbett D.S."/>
            <person name="Martin F."/>
        </authorList>
    </citation>
    <scope>NUCLEOTIDE SEQUENCE [LARGE SCALE GENOMIC DNA]</scope>
    <source>
        <strain evidence="2 3">FD-317 M1</strain>
    </source>
</reference>
<evidence type="ECO:0000313" key="3">
    <source>
        <dbReference type="Proteomes" id="UP000053593"/>
    </source>
</evidence>
<feature type="region of interest" description="Disordered" evidence="1">
    <location>
        <begin position="188"/>
        <end position="207"/>
    </location>
</feature>
<name>A0A0D0C6B1_9AGAR</name>
<accession>A0A0D0C6B1</accession>
<dbReference type="EMBL" id="KN834830">
    <property type="protein sequence ID" value="KIK53382.1"/>
    <property type="molecule type" value="Genomic_DNA"/>
</dbReference>